<dbReference type="Proteomes" id="UP000217334">
    <property type="component" value="Chromosome"/>
</dbReference>
<dbReference type="RefSeq" id="WP_095901302.1">
    <property type="nucleotide sequence ID" value="NZ_CAUQKX010000001.1"/>
</dbReference>
<gene>
    <name evidence="2" type="ORF">CGC59_06575</name>
</gene>
<evidence type="ECO:0000313" key="2">
    <source>
        <dbReference type="EMBL" id="ATA79360.1"/>
    </source>
</evidence>
<accession>A0A250F2L7</accession>
<organism evidence="2 3">
    <name type="scientific">Capnocytophaga sputigena</name>
    <dbReference type="NCBI Taxonomy" id="1019"/>
    <lineage>
        <taxon>Bacteria</taxon>
        <taxon>Pseudomonadati</taxon>
        <taxon>Bacteroidota</taxon>
        <taxon>Flavobacteriia</taxon>
        <taxon>Flavobacteriales</taxon>
        <taxon>Flavobacteriaceae</taxon>
        <taxon>Capnocytophaga</taxon>
    </lineage>
</organism>
<name>A0A250F2L7_CAPSP</name>
<sequence length="119" mass="14712">MFLKCNDKKIELHPTVWEYLYPYLLRFSIKHNIDWTIWKAKDVVYIPEDKREELIFMLEYIFEELMVECYKEPTQRQRTKHSTRFENVVFKDKKYILNYVTDIIGIIGYWLIYMINALS</sequence>
<dbReference type="EMBL" id="CP022383">
    <property type="protein sequence ID" value="ATA79360.1"/>
    <property type="molecule type" value="Genomic_DNA"/>
</dbReference>
<keyword evidence="1" id="KW-0812">Transmembrane</keyword>
<reference evidence="3" key="1">
    <citation type="submission" date="2017-06" db="EMBL/GenBank/DDBJ databases">
        <title>Capnocytophaga spp. assemblies.</title>
        <authorList>
            <person name="Gulvik C.A."/>
        </authorList>
    </citation>
    <scope>NUCLEOTIDE SEQUENCE [LARGE SCALE GENOMIC DNA]</scope>
    <source>
        <strain evidence="3">H4486</strain>
    </source>
</reference>
<keyword evidence="1" id="KW-0472">Membrane</keyword>
<evidence type="ECO:0000256" key="1">
    <source>
        <dbReference type="SAM" id="Phobius"/>
    </source>
</evidence>
<evidence type="ECO:0000313" key="3">
    <source>
        <dbReference type="Proteomes" id="UP000217334"/>
    </source>
</evidence>
<dbReference type="AlphaFoldDB" id="A0A250F2L7"/>
<feature type="transmembrane region" description="Helical" evidence="1">
    <location>
        <begin position="96"/>
        <end position="115"/>
    </location>
</feature>
<keyword evidence="1" id="KW-1133">Transmembrane helix</keyword>
<proteinExistence type="predicted"/>
<protein>
    <submittedName>
        <fullName evidence="2">Transporter</fullName>
    </submittedName>
</protein>